<evidence type="ECO:0000256" key="2">
    <source>
        <dbReference type="SAM" id="Phobius"/>
    </source>
</evidence>
<feature type="transmembrane region" description="Helical" evidence="2">
    <location>
        <begin position="518"/>
        <end position="537"/>
    </location>
</feature>
<evidence type="ECO:0000259" key="3">
    <source>
        <dbReference type="Pfam" id="PF10337"/>
    </source>
</evidence>
<name>A0A6A6EEL3_9PEZI</name>
<dbReference type="PANTHER" id="PTHR37994">
    <property type="entry name" value="ARAE_2_N DOMAIN-CONTAINING PROTEIN-RELATED"/>
    <property type="match status" value="1"/>
</dbReference>
<evidence type="ECO:0000256" key="1">
    <source>
        <dbReference type="SAM" id="MobiDB-lite"/>
    </source>
</evidence>
<dbReference type="AlphaFoldDB" id="A0A6A6EEL3"/>
<feature type="transmembrane region" description="Helical" evidence="2">
    <location>
        <begin position="69"/>
        <end position="86"/>
    </location>
</feature>
<feature type="transmembrane region" description="Helical" evidence="2">
    <location>
        <begin position="130"/>
        <end position="148"/>
    </location>
</feature>
<accession>A0A6A6EEL3</accession>
<keyword evidence="2" id="KW-0472">Membrane</keyword>
<organism evidence="4 5">
    <name type="scientific">Zopfia rhizophila CBS 207.26</name>
    <dbReference type="NCBI Taxonomy" id="1314779"/>
    <lineage>
        <taxon>Eukaryota</taxon>
        <taxon>Fungi</taxon>
        <taxon>Dikarya</taxon>
        <taxon>Ascomycota</taxon>
        <taxon>Pezizomycotina</taxon>
        <taxon>Dothideomycetes</taxon>
        <taxon>Dothideomycetes incertae sedis</taxon>
        <taxon>Zopfiaceae</taxon>
        <taxon>Zopfia</taxon>
    </lineage>
</organism>
<keyword evidence="5" id="KW-1185">Reference proteome</keyword>
<dbReference type="Proteomes" id="UP000800200">
    <property type="component" value="Unassembled WGS sequence"/>
</dbReference>
<feature type="region of interest" description="Disordered" evidence="1">
    <location>
        <begin position="323"/>
        <end position="342"/>
    </location>
</feature>
<protein>
    <recommendedName>
        <fullName evidence="3">Putative ER transporter 6TM N-terminal domain-containing protein</fullName>
    </recommendedName>
</protein>
<proteinExistence type="predicted"/>
<feature type="transmembrane region" description="Helical" evidence="2">
    <location>
        <begin position="98"/>
        <end position="118"/>
    </location>
</feature>
<evidence type="ECO:0000313" key="4">
    <source>
        <dbReference type="EMBL" id="KAF2189068.1"/>
    </source>
</evidence>
<keyword evidence="2" id="KW-1133">Transmembrane helix</keyword>
<gene>
    <name evidence="4" type="ORF">K469DRAFT_737323</name>
</gene>
<feature type="transmembrane region" description="Helical" evidence="2">
    <location>
        <begin position="372"/>
        <end position="394"/>
    </location>
</feature>
<feature type="transmembrane region" description="Helical" evidence="2">
    <location>
        <begin position="490"/>
        <end position="512"/>
    </location>
</feature>
<dbReference type="EMBL" id="ML994622">
    <property type="protein sequence ID" value="KAF2189068.1"/>
    <property type="molecule type" value="Genomic_DNA"/>
</dbReference>
<evidence type="ECO:0000313" key="5">
    <source>
        <dbReference type="Proteomes" id="UP000800200"/>
    </source>
</evidence>
<reference evidence="4" key="1">
    <citation type="journal article" date="2020" name="Stud. Mycol.">
        <title>101 Dothideomycetes genomes: a test case for predicting lifestyles and emergence of pathogens.</title>
        <authorList>
            <person name="Haridas S."/>
            <person name="Albert R."/>
            <person name="Binder M."/>
            <person name="Bloem J."/>
            <person name="Labutti K."/>
            <person name="Salamov A."/>
            <person name="Andreopoulos B."/>
            <person name="Baker S."/>
            <person name="Barry K."/>
            <person name="Bills G."/>
            <person name="Bluhm B."/>
            <person name="Cannon C."/>
            <person name="Castanera R."/>
            <person name="Culley D."/>
            <person name="Daum C."/>
            <person name="Ezra D."/>
            <person name="Gonzalez J."/>
            <person name="Henrissat B."/>
            <person name="Kuo A."/>
            <person name="Liang C."/>
            <person name="Lipzen A."/>
            <person name="Lutzoni F."/>
            <person name="Magnuson J."/>
            <person name="Mondo S."/>
            <person name="Nolan M."/>
            <person name="Ohm R."/>
            <person name="Pangilinan J."/>
            <person name="Park H.-J."/>
            <person name="Ramirez L."/>
            <person name="Alfaro M."/>
            <person name="Sun H."/>
            <person name="Tritt A."/>
            <person name="Yoshinaga Y."/>
            <person name="Zwiers L.-H."/>
            <person name="Turgeon B."/>
            <person name="Goodwin S."/>
            <person name="Spatafora J."/>
            <person name="Crous P."/>
            <person name="Grigoriev I."/>
        </authorList>
    </citation>
    <scope>NUCLEOTIDE SEQUENCE</scope>
    <source>
        <strain evidence="4">CBS 207.26</strain>
    </source>
</reference>
<keyword evidence="2" id="KW-0812">Transmembrane</keyword>
<feature type="transmembrane region" description="Helical" evidence="2">
    <location>
        <begin position="453"/>
        <end position="470"/>
    </location>
</feature>
<dbReference type="OrthoDB" id="2274698at2759"/>
<feature type="domain" description="Putative ER transporter 6TM N-terminal" evidence="3">
    <location>
        <begin position="149"/>
        <end position="321"/>
    </location>
</feature>
<dbReference type="PANTHER" id="PTHR37994:SF4">
    <property type="entry name" value="ER TRANSPORTER 6TM N-TERMINAL DOMAIN-CONTAINING PROTEIN-RELATED"/>
    <property type="match status" value="1"/>
</dbReference>
<dbReference type="Pfam" id="PF10337">
    <property type="entry name" value="ArAE_2_N"/>
    <property type="match status" value="1"/>
</dbReference>
<dbReference type="InterPro" id="IPR018823">
    <property type="entry name" value="ArAE_2_N"/>
</dbReference>
<sequence>MTTEALVGSERAVIQLGYEIITMRVTPASIEPRPMRRKSMMPHNSTQNPARAMSASGSRLVAETYTTTYTTPGYVVAIISILGFCIMPRVKFIQTVTFNITSICISAVISLLMLWSGVQGWLHTTPVPQFTFPTILYAIFVNVAATFGSEFMTTTQAESFIQHLLQASLAALESQQANESKKPTKKPEVEALKIITTTITKPHGILHWALLFTKREIAYGKLSLDDLEKIFKNLRPTLTPLADLRALVDIFGRSAGINGWDVDKDSNYPNSESKALHKKAVNDWNEIMKTVHEPFATIIQAMDQGLEHVLFKLKWAKPLKNRMAPSVTDPETEGDHGRIFQHPNTSHYFQEEEEEEEEQNRSHQRNQKQLHLLPYMEFLLYPIICAVLDFVRFVDKLGEDHQPSRLRFIVPRKRRFKKWISNSCKAQDANHDDTTAIGGTDGNNTIIYMGEAYRFRCACATMSIAIVAYLRDTLRFFIEQRMTPTAGQSVFAFLLKITGTMIAMVFVALGYYTPVKHPKFVVVGIISVVTATAIVSYELEVRKIGRAAPKSNSQPYYAIYLLGPYRLATVTVMAQIRGDEGDPVNATTPGWKLAEVRSRVFAKQMRLLQALNSHSNFVKWKFPLAEKFPKKTTHLKLCVSHLNENETPEAQWFRGFQKFYELTNITSHEITSMLSLLSSSVTNGQLSPPYLPAPQSYQLSRRVGAVDPDSLSFRHIAEPRYGMFTVLQVMKKLVGELDCSFHIVSTQNPSETSSIDALVEISSRRSKQA</sequence>